<evidence type="ECO:0008006" key="3">
    <source>
        <dbReference type="Google" id="ProtNLM"/>
    </source>
</evidence>
<dbReference type="Proteomes" id="UP000681967">
    <property type="component" value="Unassembled WGS sequence"/>
</dbReference>
<dbReference type="InterPro" id="IPR036691">
    <property type="entry name" value="Endo/exonu/phosph_ase_sf"/>
</dbReference>
<gene>
    <name evidence="1" type="ORF">BYL167_LOCUS74957</name>
</gene>
<proteinExistence type="predicted"/>
<feature type="non-terminal residue" evidence="1">
    <location>
        <position position="159"/>
    </location>
</feature>
<name>A0A8S3GFU4_9BILA</name>
<dbReference type="SUPFAM" id="SSF56219">
    <property type="entry name" value="DNase I-like"/>
    <property type="match status" value="1"/>
</dbReference>
<reference evidence="1" key="1">
    <citation type="submission" date="2021-02" db="EMBL/GenBank/DDBJ databases">
        <authorList>
            <person name="Nowell W R."/>
        </authorList>
    </citation>
    <scope>NUCLEOTIDE SEQUENCE</scope>
</reference>
<organism evidence="1 2">
    <name type="scientific">Rotaria magnacalcarata</name>
    <dbReference type="NCBI Taxonomy" id="392030"/>
    <lineage>
        <taxon>Eukaryota</taxon>
        <taxon>Metazoa</taxon>
        <taxon>Spiralia</taxon>
        <taxon>Gnathifera</taxon>
        <taxon>Rotifera</taxon>
        <taxon>Eurotatoria</taxon>
        <taxon>Bdelloidea</taxon>
        <taxon>Philodinida</taxon>
        <taxon>Philodinidae</taxon>
        <taxon>Rotaria</taxon>
    </lineage>
</organism>
<sequence>MAGTLEKALKQWENITVEESVTEQALLNILCYNVQGWRSRTLEVTEIVFKIEASIGVFTEVGELWNASRIPHFNIFHQGGTNKSGGVCVAIGKHFKGCRVSCNIENTLIVDVIGLSETIRIIGMYWSAGQNRGLEELDPFITDNTIITGDFNASIKEWG</sequence>
<protein>
    <recommendedName>
        <fullName evidence="3">Endonuclease/exonuclease/phosphatase domain-containing protein</fullName>
    </recommendedName>
</protein>
<dbReference type="EMBL" id="CAJOBH010267735">
    <property type="protein sequence ID" value="CAF5162309.1"/>
    <property type="molecule type" value="Genomic_DNA"/>
</dbReference>
<evidence type="ECO:0000313" key="2">
    <source>
        <dbReference type="Proteomes" id="UP000681967"/>
    </source>
</evidence>
<accession>A0A8S3GFU4</accession>
<comment type="caution">
    <text evidence="1">The sequence shown here is derived from an EMBL/GenBank/DDBJ whole genome shotgun (WGS) entry which is preliminary data.</text>
</comment>
<dbReference type="Gene3D" id="3.60.10.10">
    <property type="entry name" value="Endonuclease/exonuclease/phosphatase"/>
    <property type="match status" value="1"/>
</dbReference>
<evidence type="ECO:0000313" key="1">
    <source>
        <dbReference type="EMBL" id="CAF5162309.1"/>
    </source>
</evidence>
<dbReference type="AlphaFoldDB" id="A0A8S3GFU4"/>